<accession>A0A0B0NY63</accession>
<dbReference type="Proteomes" id="UP000032142">
    <property type="component" value="Unassembled WGS sequence"/>
</dbReference>
<dbReference type="EMBL" id="KN413040">
    <property type="protein sequence ID" value="KHG19433.1"/>
    <property type="molecule type" value="Genomic_DNA"/>
</dbReference>
<organism evidence="1 2">
    <name type="scientific">Gossypium arboreum</name>
    <name type="common">Tree cotton</name>
    <name type="synonym">Gossypium nanking</name>
    <dbReference type="NCBI Taxonomy" id="29729"/>
    <lineage>
        <taxon>Eukaryota</taxon>
        <taxon>Viridiplantae</taxon>
        <taxon>Streptophyta</taxon>
        <taxon>Embryophyta</taxon>
        <taxon>Tracheophyta</taxon>
        <taxon>Spermatophyta</taxon>
        <taxon>Magnoliopsida</taxon>
        <taxon>eudicotyledons</taxon>
        <taxon>Gunneridae</taxon>
        <taxon>Pentapetalae</taxon>
        <taxon>rosids</taxon>
        <taxon>malvids</taxon>
        <taxon>Malvales</taxon>
        <taxon>Malvaceae</taxon>
        <taxon>Malvoideae</taxon>
        <taxon>Gossypium</taxon>
    </lineage>
</organism>
<keyword evidence="2" id="KW-1185">Reference proteome</keyword>
<protein>
    <submittedName>
        <fullName evidence="1">Uncharacterized protein</fullName>
    </submittedName>
</protein>
<reference evidence="2" key="1">
    <citation type="submission" date="2014-09" db="EMBL/GenBank/DDBJ databases">
        <authorList>
            <person name="Mudge J."/>
            <person name="Ramaraj T."/>
            <person name="Lindquist I.E."/>
            <person name="Bharti A.K."/>
            <person name="Sundararajan A."/>
            <person name="Cameron C.T."/>
            <person name="Woodward J.E."/>
            <person name="May G.D."/>
            <person name="Brubaker C."/>
            <person name="Broadhvest J."/>
            <person name="Wilkins T.A."/>
        </authorList>
    </citation>
    <scope>NUCLEOTIDE SEQUENCE</scope>
    <source>
        <strain evidence="2">cv. AKA8401</strain>
    </source>
</reference>
<evidence type="ECO:0000313" key="2">
    <source>
        <dbReference type="Proteomes" id="UP000032142"/>
    </source>
</evidence>
<gene>
    <name evidence="1" type="ORF">F383_25389</name>
</gene>
<dbReference type="AlphaFoldDB" id="A0A0B0NY63"/>
<name>A0A0B0NY63_GOSAR</name>
<proteinExistence type="predicted"/>
<evidence type="ECO:0000313" key="1">
    <source>
        <dbReference type="EMBL" id="KHG19433.1"/>
    </source>
</evidence>
<sequence>MSGTLASTSVLRVRPCLGHRHHIRFRVRPCLGQWHRCLITYKTTFGTLALYMFSEQSAYPYVSERFKLAFRENE</sequence>